<dbReference type="InterPro" id="IPR042128">
    <property type="entry name" value="NuoE_dom"/>
</dbReference>
<dbReference type="GO" id="GO:0003954">
    <property type="term" value="F:NADH dehydrogenase activity"/>
    <property type="evidence" value="ECO:0007669"/>
    <property type="project" value="TreeGrafter"/>
</dbReference>
<dbReference type="EMBL" id="QHHQ01000006">
    <property type="protein sequence ID" value="RAH98879.1"/>
    <property type="molecule type" value="Genomic_DNA"/>
</dbReference>
<dbReference type="GO" id="GO:0051537">
    <property type="term" value="F:2 iron, 2 sulfur cluster binding"/>
    <property type="evidence" value="ECO:0007669"/>
    <property type="project" value="UniProtKB-KW"/>
</dbReference>
<dbReference type="NCBIfam" id="NF005724">
    <property type="entry name" value="PRK07539.1-4"/>
    <property type="match status" value="1"/>
</dbReference>
<keyword evidence="12" id="KW-1185">Reference proteome</keyword>
<protein>
    <submittedName>
        <fullName evidence="11">NADH-quinone oxidoreductase subunit NuoE</fullName>
    </submittedName>
</protein>
<dbReference type="RefSeq" id="WP_111350322.1">
    <property type="nucleotide sequence ID" value="NZ_JAIWKD010000004.1"/>
</dbReference>
<keyword evidence="2" id="KW-0001">2Fe-2S</keyword>
<keyword evidence="6" id="KW-0411">Iron-sulfur</keyword>
<dbReference type="Gene3D" id="1.10.10.1590">
    <property type="entry name" value="NADH-quinone oxidoreductase subunit E"/>
    <property type="match status" value="1"/>
</dbReference>
<evidence type="ECO:0000256" key="5">
    <source>
        <dbReference type="ARBA" id="ARBA00023004"/>
    </source>
</evidence>
<gene>
    <name evidence="11" type="ORF">DLJ53_24920</name>
</gene>
<feature type="compositionally biased region" description="Low complexity" evidence="10">
    <location>
        <begin position="316"/>
        <end position="335"/>
    </location>
</feature>
<feature type="compositionally biased region" description="Basic and acidic residues" evidence="10">
    <location>
        <begin position="236"/>
        <end position="248"/>
    </location>
</feature>
<dbReference type="SUPFAM" id="SSF52833">
    <property type="entry name" value="Thioredoxin-like"/>
    <property type="match status" value="1"/>
</dbReference>
<dbReference type="PANTHER" id="PTHR10371">
    <property type="entry name" value="NADH DEHYDROGENASE UBIQUINONE FLAVOPROTEIN 2, MITOCHONDRIAL"/>
    <property type="match status" value="1"/>
</dbReference>
<dbReference type="GO" id="GO:0031090">
    <property type="term" value="C:organelle membrane"/>
    <property type="evidence" value="ECO:0007669"/>
    <property type="project" value="UniProtKB-ARBA"/>
</dbReference>
<dbReference type="Proteomes" id="UP000249590">
    <property type="component" value="Unassembled WGS sequence"/>
</dbReference>
<organism evidence="11 12">
    <name type="scientific">Acuticoccus sediminis</name>
    <dbReference type="NCBI Taxonomy" id="2184697"/>
    <lineage>
        <taxon>Bacteria</taxon>
        <taxon>Pseudomonadati</taxon>
        <taxon>Pseudomonadota</taxon>
        <taxon>Alphaproteobacteria</taxon>
        <taxon>Hyphomicrobiales</taxon>
        <taxon>Amorphaceae</taxon>
        <taxon>Acuticoccus</taxon>
    </lineage>
</organism>
<dbReference type="AlphaFoldDB" id="A0A8B2NP69"/>
<dbReference type="InterPro" id="IPR002023">
    <property type="entry name" value="NuoE-like"/>
</dbReference>
<evidence type="ECO:0000256" key="7">
    <source>
        <dbReference type="ARBA" id="ARBA00023027"/>
    </source>
</evidence>
<evidence type="ECO:0000256" key="8">
    <source>
        <dbReference type="ARBA" id="ARBA00034078"/>
    </source>
</evidence>
<dbReference type="PANTHER" id="PTHR10371:SF3">
    <property type="entry name" value="NADH DEHYDROGENASE [UBIQUINONE] FLAVOPROTEIN 2, MITOCHONDRIAL"/>
    <property type="match status" value="1"/>
</dbReference>
<proteinExistence type="inferred from homology"/>
<feature type="region of interest" description="Disordered" evidence="10">
    <location>
        <begin position="170"/>
        <end position="356"/>
    </location>
</feature>
<evidence type="ECO:0000256" key="1">
    <source>
        <dbReference type="ARBA" id="ARBA00010643"/>
    </source>
</evidence>
<dbReference type="GO" id="GO:0098796">
    <property type="term" value="C:membrane protein complex"/>
    <property type="evidence" value="ECO:0007669"/>
    <property type="project" value="UniProtKB-ARBA"/>
</dbReference>
<reference evidence="11 12" key="1">
    <citation type="submission" date="2018-05" db="EMBL/GenBank/DDBJ databases">
        <title>Acuticoccus sediminis sp. nov., isolated from deep-sea sediment of Indian Ocean.</title>
        <authorList>
            <person name="Liu X."/>
            <person name="Lai Q."/>
            <person name="Du Y."/>
            <person name="Sun F."/>
            <person name="Zhang X."/>
            <person name="Wang S."/>
            <person name="Shao Z."/>
        </authorList>
    </citation>
    <scope>NUCLEOTIDE SEQUENCE [LARGE SCALE GENOMIC DNA]</scope>
    <source>
        <strain evidence="11 12">PTG4-2</strain>
    </source>
</reference>
<dbReference type="GO" id="GO:0008324">
    <property type="term" value="F:monoatomic cation transmembrane transporter activity"/>
    <property type="evidence" value="ECO:0007669"/>
    <property type="project" value="UniProtKB-ARBA"/>
</dbReference>
<dbReference type="Pfam" id="PF01257">
    <property type="entry name" value="2Fe-2S_thioredx"/>
    <property type="match status" value="1"/>
</dbReference>
<dbReference type="GO" id="GO:0022890">
    <property type="term" value="F:inorganic cation transmembrane transporter activity"/>
    <property type="evidence" value="ECO:0007669"/>
    <property type="project" value="UniProtKB-ARBA"/>
</dbReference>
<evidence type="ECO:0000256" key="6">
    <source>
        <dbReference type="ARBA" id="ARBA00023014"/>
    </source>
</evidence>
<dbReference type="GO" id="GO:0031967">
    <property type="term" value="C:organelle envelope"/>
    <property type="evidence" value="ECO:0007669"/>
    <property type="project" value="UniProtKB-ARBA"/>
</dbReference>
<comment type="similarity">
    <text evidence="1">Belongs to the complex I 24 kDa subunit family.</text>
</comment>
<evidence type="ECO:0000313" key="12">
    <source>
        <dbReference type="Proteomes" id="UP000249590"/>
    </source>
</evidence>
<keyword evidence="5" id="KW-0408">Iron</keyword>
<name>A0A8B2NP69_9HYPH</name>
<evidence type="ECO:0000256" key="9">
    <source>
        <dbReference type="ARBA" id="ARBA00047712"/>
    </source>
</evidence>
<evidence type="ECO:0000256" key="4">
    <source>
        <dbReference type="ARBA" id="ARBA00022967"/>
    </source>
</evidence>
<dbReference type="OrthoDB" id="9807941at2"/>
<dbReference type="GO" id="GO:0046872">
    <property type="term" value="F:metal ion binding"/>
    <property type="evidence" value="ECO:0007669"/>
    <property type="project" value="UniProtKB-KW"/>
</dbReference>
<evidence type="ECO:0000313" key="11">
    <source>
        <dbReference type="EMBL" id="RAH98879.1"/>
    </source>
</evidence>
<dbReference type="GO" id="GO:0098662">
    <property type="term" value="P:inorganic cation transmembrane transport"/>
    <property type="evidence" value="ECO:0007669"/>
    <property type="project" value="UniProtKB-ARBA"/>
</dbReference>
<comment type="caution">
    <text evidence="11">The sequence shown here is derived from an EMBL/GenBank/DDBJ whole genome shotgun (WGS) entry which is preliminary data.</text>
</comment>
<dbReference type="InterPro" id="IPR036249">
    <property type="entry name" value="Thioredoxin-like_sf"/>
</dbReference>
<dbReference type="GO" id="GO:1902494">
    <property type="term" value="C:catalytic complex"/>
    <property type="evidence" value="ECO:0007669"/>
    <property type="project" value="UniProtKB-ARBA"/>
</dbReference>
<accession>A0A8B2NP69</accession>
<dbReference type="CDD" id="cd03064">
    <property type="entry name" value="TRX_Fd_NuoE"/>
    <property type="match status" value="1"/>
</dbReference>
<evidence type="ECO:0000256" key="3">
    <source>
        <dbReference type="ARBA" id="ARBA00022723"/>
    </source>
</evidence>
<keyword evidence="3" id="KW-0479">Metal-binding</keyword>
<comment type="catalytic activity">
    <reaction evidence="9">
        <text>a quinone + NADH + 5 H(+)(in) = a quinol + NAD(+) + 4 H(+)(out)</text>
        <dbReference type="Rhea" id="RHEA:57888"/>
        <dbReference type="ChEBI" id="CHEBI:15378"/>
        <dbReference type="ChEBI" id="CHEBI:24646"/>
        <dbReference type="ChEBI" id="CHEBI:57540"/>
        <dbReference type="ChEBI" id="CHEBI:57945"/>
        <dbReference type="ChEBI" id="CHEBI:132124"/>
    </reaction>
</comment>
<keyword evidence="4" id="KW-1278">Translocase</keyword>
<comment type="cofactor">
    <cofactor evidence="8">
        <name>[2Fe-2S] cluster</name>
        <dbReference type="ChEBI" id="CHEBI:190135"/>
    </cofactor>
</comment>
<dbReference type="FunFam" id="1.10.10.1590:FF:000001">
    <property type="entry name" value="NADH-quinone oxidoreductase subunit E"/>
    <property type="match status" value="1"/>
</dbReference>
<evidence type="ECO:0000256" key="2">
    <source>
        <dbReference type="ARBA" id="ARBA00022714"/>
    </source>
</evidence>
<feature type="compositionally biased region" description="Low complexity" evidence="10">
    <location>
        <begin position="285"/>
        <end position="308"/>
    </location>
</feature>
<dbReference type="Gene3D" id="3.40.30.10">
    <property type="entry name" value="Glutaredoxin"/>
    <property type="match status" value="1"/>
</dbReference>
<keyword evidence="7" id="KW-0520">NAD</keyword>
<sequence>MAVRRLAEQQPAAFEFTPQNLEWAKAKIKNYPEGRQASAVIPILWKAQEQHHGWLPEPAIRLVADMLEMPYIRVFEIATFYTMFQLQPVGTVAHIGVCGTTPCMLRGSDDIMSICKKRIASHAFELSQDGRFSWEEVECAGACVNAPMVQIGADTYEDLTAETFNALLDTLEKGGTPTPGPQSTRKGSEPITGATSLTEVPEYPQPAGTEAPGDGAPDTDVDPTSPAAAGQNIGRPDGDNRVEVEATRSEGGAPSDRVETDGAPVSAEEADRAAPGGDAAQTPITAAEAETASPDAPAAEAAPEATSPEPAPEEPAPAATSFPPVPDANAGARADAAGDRPHAMTLDEAGAPDDLKRISGIGPVIEKTLRELGVYKLEQLAAWTQSNKEWVNAYLAFKGRIDRERWVEQAQDLMKK</sequence>
<dbReference type="InterPro" id="IPR041921">
    <property type="entry name" value="NuoE_N"/>
</dbReference>
<dbReference type="FunFam" id="3.40.30.10:FF:000022">
    <property type="entry name" value="NADH dehydrogenase flavoprotein 2, mitochondrial"/>
    <property type="match status" value="1"/>
</dbReference>
<dbReference type="GO" id="GO:0022804">
    <property type="term" value="F:active transmembrane transporter activity"/>
    <property type="evidence" value="ECO:0007669"/>
    <property type="project" value="UniProtKB-ARBA"/>
</dbReference>
<dbReference type="Gene3D" id="1.10.150.20">
    <property type="entry name" value="5' to 3' exonuclease, C-terminal subdomain"/>
    <property type="match status" value="1"/>
</dbReference>
<dbReference type="NCBIfam" id="TIGR01958">
    <property type="entry name" value="nuoE_fam"/>
    <property type="match status" value="1"/>
</dbReference>
<evidence type="ECO:0000256" key="10">
    <source>
        <dbReference type="SAM" id="MobiDB-lite"/>
    </source>
</evidence>